<dbReference type="AlphaFoldDB" id="A0A822ZNZ2"/>
<gene>
    <name evidence="1" type="ORF">HUJ06_003455</name>
</gene>
<keyword evidence="2" id="KW-1185">Reference proteome</keyword>
<proteinExistence type="predicted"/>
<accession>A0A822ZNZ2</accession>
<protein>
    <submittedName>
        <fullName evidence="1">Uncharacterized protein</fullName>
    </submittedName>
</protein>
<dbReference type="Proteomes" id="UP000607653">
    <property type="component" value="Unassembled WGS sequence"/>
</dbReference>
<sequence length="35" mass="3906">MRLDPTHIAEVALFLASDEVDGRFTVVSHSYSTIQ</sequence>
<evidence type="ECO:0000313" key="2">
    <source>
        <dbReference type="Proteomes" id="UP000607653"/>
    </source>
</evidence>
<evidence type="ECO:0000313" key="1">
    <source>
        <dbReference type="EMBL" id="DAD45225.1"/>
    </source>
</evidence>
<reference evidence="1 2" key="1">
    <citation type="journal article" date="2020" name="Mol. Biol. Evol.">
        <title>Distinct Expression and Methylation Patterns for Genes with Different Fates following a Single Whole-Genome Duplication in Flowering Plants.</title>
        <authorList>
            <person name="Shi T."/>
            <person name="Rahmani R.S."/>
            <person name="Gugger P.F."/>
            <person name="Wang M."/>
            <person name="Li H."/>
            <person name="Zhang Y."/>
            <person name="Li Z."/>
            <person name="Wang Q."/>
            <person name="Van de Peer Y."/>
            <person name="Marchal K."/>
            <person name="Chen J."/>
        </authorList>
    </citation>
    <scope>NUCLEOTIDE SEQUENCE [LARGE SCALE GENOMIC DNA]</scope>
    <source>
        <tissue evidence="1">Leaf</tissue>
    </source>
</reference>
<name>A0A822ZNZ2_NELNU</name>
<organism evidence="1 2">
    <name type="scientific">Nelumbo nucifera</name>
    <name type="common">Sacred lotus</name>
    <dbReference type="NCBI Taxonomy" id="4432"/>
    <lineage>
        <taxon>Eukaryota</taxon>
        <taxon>Viridiplantae</taxon>
        <taxon>Streptophyta</taxon>
        <taxon>Embryophyta</taxon>
        <taxon>Tracheophyta</taxon>
        <taxon>Spermatophyta</taxon>
        <taxon>Magnoliopsida</taxon>
        <taxon>Proteales</taxon>
        <taxon>Nelumbonaceae</taxon>
        <taxon>Nelumbo</taxon>
    </lineage>
</organism>
<comment type="caution">
    <text evidence="1">The sequence shown here is derived from an EMBL/GenBank/DDBJ whole genome shotgun (WGS) entry which is preliminary data.</text>
</comment>
<dbReference type="EMBL" id="DUZY01000007">
    <property type="protein sequence ID" value="DAD45225.1"/>
    <property type="molecule type" value="Genomic_DNA"/>
</dbReference>